<protein>
    <submittedName>
        <fullName evidence="1">Uncharacterized protein</fullName>
    </submittedName>
</protein>
<reference evidence="1 2" key="1">
    <citation type="journal article" date="2019" name="Commun. Biol.">
        <title>The bagworm genome reveals a unique fibroin gene that provides high tensile strength.</title>
        <authorList>
            <person name="Kono N."/>
            <person name="Nakamura H."/>
            <person name="Ohtoshi R."/>
            <person name="Tomita M."/>
            <person name="Numata K."/>
            <person name="Arakawa K."/>
        </authorList>
    </citation>
    <scope>NUCLEOTIDE SEQUENCE [LARGE SCALE GENOMIC DNA]</scope>
</reference>
<accession>A0A4C1YZG0</accession>
<dbReference type="AlphaFoldDB" id="A0A4C1YZG0"/>
<gene>
    <name evidence="1" type="ORF">EVAR_58898_1</name>
</gene>
<keyword evidence="2" id="KW-1185">Reference proteome</keyword>
<evidence type="ECO:0000313" key="2">
    <source>
        <dbReference type="Proteomes" id="UP000299102"/>
    </source>
</evidence>
<proteinExistence type="predicted"/>
<comment type="caution">
    <text evidence="1">The sequence shown here is derived from an EMBL/GenBank/DDBJ whole genome shotgun (WGS) entry which is preliminary data.</text>
</comment>
<dbReference type="Proteomes" id="UP000299102">
    <property type="component" value="Unassembled WGS sequence"/>
</dbReference>
<dbReference type="EMBL" id="BGZK01001472">
    <property type="protein sequence ID" value="GBP80640.1"/>
    <property type="molecule type" value="Genomic_DNA"/>
</dbReference>
<evidence type="ECO:0000313" key="1">
    <source>
        <dbReference type="EMBL" id="GBP80640.1"/>
    </source>
</evidence>
<sequence length="102" mass="11952">MQDYQQRLRNRMVFHNTFQQRPAAELRRAKLSTLHPRNIIYTRCRAADTIWVKFATRPQARNRKPTNLLSPGDKIFISFVKRDGPSEDYEKVPLGFSNSESA</sequence>
<name>A0A4C1YZG0_EUMVA</name>
<organism evidence="1 2">
    <name type="scientific">Eumeta variegata</name>
    <name type="common">Bagworm moth</name>
    <name type="synonym">Eumeta japonica</name>
    <dbReference type="NCBI Taxonomy" id="151549"/>
    <lineage>
        <taxon>Eukaryota</taxon>
        <taxon>Metazoa</taxon>
        <taxon>Ecdysozoa</taxon>
        <taxon>Arthropoda</taxon>
        <taxon>Hexapoda</taxon>
        <taxon>Insecta</taxon>
        <taxon>Pterygota</taxon>
        <taxon>Neoptera</taxon>
        <taxon>Endopterygota</taxon>
        <taxon>Lepidoptera</taxon>
        <taxon>Glossata</taxon>
        <taxon>Ditrysia</taxon>
        <taxon>Tineoidea</taxon>
        <taxon>Psychidae</taxon>
        <taxon>Oiketicinae</taxon>
        <taxon>Eumeta</taxon>
    </lineage>
</organism>